<keyword evidence="2" id="KW-1185">Reference proteome</keyword>
<dbReference type="PANTHER" id="PTHR13384:SF16">
    <property type="entry name" value="GROWTH REGULATION PROTEIN"/>
    <property type="match status" value="1"/>
</dbReference>
<dbReference type="RefSeq" id="XP_060121603.1">
    <property type="nucleotide sequence ID" value="XM_060265620.1"/>
</dbReference>
<name>A0AAF0EX84_9BASI</name>
<dbReference type="GO" id="GO:0003723">
    <property type="term" value="F:RNA binding"/>
    <property type="evidence" value="ECO:0007669"/>
    <property type="project" value="TreeGrafter"/>
</dbReference>
<dbReference type="GO" id="GO:0005634">
    <property type="term" value="C:nucleus"/>
    <property type="evidence" value="ECO:0007669"/>
    <property type="project" value="TreeGrafter"/>
</dbReference>
<accession>A0AAF0EX84</accession>
<dbReference type="Proteomes" id="UP001217754">
    <property type="component" value="Chromosome 2"/>
</dbReference>
<reference evidence="1" key="1">
    <citation type="submission" date="2023-03" db="EMBL/GenBank/DDBJ databases">
        <title>Mating type loci evolution in Malassezia.</title>
        <authorList>
            <person name="Coelho M.A."/>
        </authorList>
    </citation>
    <scope>NUCLEOTIDE SEQUENCE</scope>
    <source>
        <strain evidence="1">CBS 9431</strain>
    </source>
</reference>
<gene>
    <name evidence="1" type="ORF">MJAP1_001668</name>
</gene>
<organism evidence="1 2">
    <name type="scientific">Malassezia japonica</name>
    <dbReference type="NCBI Taxonomy" id="223818"/>
    <lineage>
        <taxon>Eukaryota</taxon>
        <taxon>Fungi</taxon>
        <taxon>Dikarya</taxon>
        <taxon>Basidiomycota</taxon>
        <taxon>Ustilaginomycotina</taxon>
        <taxon>Malasseziomycetes</taxon>
        <taxon>Malasseziales</taxon>
        <taxon>Malasseziaceae</taxon>
        <taxon>Malassezia</taxon>
    </lineage>
</organism>
<dbReference type="EMBL" id="CP119959">
    <property type="protein sequence ID" value="WFD38706.1"/>
    <property type="molecule type" value="Genomic_DNA"/>
</dbReference>
<protein>
    <submittedName>
        <fullName evidence="1">Uncharacterized protein</fullName>
    </submittedName>
</protein>
<dbReference type="PANTHER" id="PTHR13384">
    <property type="entry name" value="G PATCH DOMAIN-CONTAINING PROTEIN 1"/>
    <property type="match status" value="1"/>
</dbReference>
<proteinExistence type="predicted"/>
<dbReference type="AlphaFoldDB" id="A0AAF0EX84"/>
<evidence type="ECO:0000313" key="1">
    <source>
        <dbReference type="EMBL" id="WFD38706.1"/>
    </source>
</evidence>
<sequence length="381" mass="42459">MDAPLQHPTDGIAPFARLVLDLRGVCFVIERETLMSLPESILLCLFPNGLVLADHNPDETGDSTLQDEHVYQVDEYFYGTDNVPGIYQGLGLSSNYMDFADPVQGGMNGFGHPFHLPLFHKQAVIVLREELEYFTIAPKSMAATAIARPPVGNEPPDASEEFTKLKDACGDVLLQRRQIFTALQRNINKENNIAEQHLIDMLCMSGFEQNDLWGYRAREPNRCGITSTALVLLKTGVTHPGELREGRSAHHPVPRKPIGVERAGVDIEAGLEPLDPNTPEEQLGEWVDDAQGGSLRVNQHQLNTTQKLLLFWRKPARKCWWDGIDLVVPMGNSAPSNPRAVRNPATLGTLSPQERTLLDQGKGLLVRVWVRRVWTLEVSLI</sequence>
<dbReference type="GeneID" id="85225317"/>
<evidence type="ECO:0000313" key="2">
    <source>
        <dbReference type="Proteomes" id="UP001217754"/>
    </source>
</evidence>